<protein>
    <recommendedName>
        <fullName evidence="3">Fungal lipase-type domain-containing protein</fullName>
    </recommendedName>
</protein>
<dbReference type="InterPro" id="IPR029058">
    <property type="entry name" value="AB_hydrolase_fold"/>
</dbReference>
<feature type="domain" description="Fungal lipase-type" evidence="3">
    <location>
        <begin position="162"/>
        <end position="284"/>
    </location>
</feature>
<evidence type="ECO:0000313" key="4">
    <source>
        <dbReference type="EMBL" id="KAG2376450.1"/>
    </source>
</evidence>
<feature type="compositionally biased region" description="Basic residues" evidence="2">
    <location>
        <begin position="517"/>
        <end position="526"/>
    </location>
</feature>
<dbReference type="EMBL" id="JABFOF010000010">
    <property type="protein sequence ID" value="KAG2376450.1"/>
    <property type="molecule type" value="Genomic_DNA"/>
</dbReference>
<dbReference type="CDD" id="cd00519">
    <property type="entry name" value="Lipase_3"/>
    <property type="match status" value="1"/>
</dbReference>
<feature type="region of interest" description="Disordered" evidence="2">
    <location>
        <begin position="501"/>
        <end position="528"/>
    </location>
</feature>
<proteinExistence type="predicted"/>
<dbReference type="Gene3D" id="3.40.50.1820">
    <property type="entry name" value="alpha/beta hydrolase"/>
    <property type="match status" value="1"/>
</dbReference>
<feature type="region of interest" description="Disordered" evidence="2">
    <location>
        <begin position="629"/>
        <end position="660"/>
    </location>
</feature>
<feature type="compositionally biased region" description="Acidic residues" evidence="2">
    <location>
        <begin position="603"/>
        <end position="612"/>
    </location>
</feature>
<evidence type="ECO:0000313" key="5">
    <source>
        <dbReference type="Proteomes" id="UP000743370"/>
    </source>
</evidence>
<feature type="region of interest" description="Disordered" evidence="2">
    <location>
        <begin position="540"/>
        <end position="613"/>
    </location>
</feature>
<name>A0A8T0JL91_PHAAN</name>
<evidence type="ECO:0000256" key="1">
    <source>
        <dbReference type="ARBA" id="ARBA00022801"/>
    </source>
</evidence>
<dbReference type="GO" id="GO:0016787">
    <property type="term" value="F:hydrolase activity"/>
    <property type="evidence" value="ECO:0007669"/>
    <property type="project" value="UniProtKB-KW"/>
</dbReference>
<dbReference type="Pfam" id="PF01764">
    <property type="entry name" value="Lipase_3"/>
    <property type="match status" value="1"/>
</dbReference>
<keyword evidence="1" id="KW-0378">Hydrolase</keyword>
<dbReference type="SUPFAM" id="SSF53474">
    <property type="entry name" value="alpha/beta-Hydrolases"/>
    <property type="match status" value="1"/>
</dbReference>
<dbReference type="PANTHER" id="PTHR46023:SF6">
    <property type="entry name" value="LIPASE CLASS 3 FAMILY PROTEIN"/>
    <property type="match status" value="1"/>
</dbReference>
<feature type="compositionally biased region" description="Basic residues" evidence="2">
    <location>
        <begin position="650"/>
        <end position="660"/>
    </location>
</feature>
<evidence type="ECO:0000256" key="2">
    <source>
        <dbReference type="SAM" id="MobiDB-lite"/>
    </source>
</evidence>
<accession>A0A8T0JL91</accession>
<comment type="caution">
    <text evidence="4">The sequence shown here is derived from an EMBL/GenBank/DDBJ whole genome shotgun (WGS) entry which is preliminary data.</text>
</comment>
<sequence>MSPPPILKVLVIDDTKRAPGYEEQCNTKVQRALEAPKNLMEVILILADAIMLLCYTERRYIFNLPRAIGHAVLDKDKKTIGSEFRERSDCAEVKGRQILKELYELKRLLTRAMLFSTGKRFLAFLFAAGFDKEDVLYRKRTSRILKPAFTVIRDKESECLLVFIRGTRSIKDTLTDALCAPVSFDHNMVAGHAHRGMVAAASWIGERCIPVLLEALHQYPHFKIKIVGHSLGGGTAALLTYKLREIKQLSSTTCVTFGPVGTRISFAKAIAEHAVNYCTEVVKKHKHSLLPWSQRENIHPLSDNLVEASGFSETTFEPILSEEHLLIESIDDDEYDSCSEGSDNDDSDDDEEKLLNQMGNLELGKFYAQEKCDLREFYGAGSLLVRFQFDLGFLLFVNAGSWLVNAGSWLVKKMQTINKPYRPLASGDYSFGTGLILMFDSDEEVDIGSMHVSENTVGGRGRGSSDGGAVEEPYFRQRQRQRSRSGGTRDAKVVIWSTVGGRRSSDGGAVEEPYFRQRQRQRSRFRGTRDAEVAIWSTIGGRRSSDGGAVEEPYFRQRQRQRSRSGGTRTQRSRSGAVDETRDAEAAVEEVVEPATQRKNGEQEEGEAEEREAVEVTFAVASFRESSVHRHRSALRPSMHATAASSPPLRPRRRCVRGVT</sequence>
<dbReference type="InterPro" id="IPR002921">
    <property type="entry name" value="Fungal_lipase-type"/>
</dbReference>
<organism evidence="4 5">
    <name type="scientific">Phaseolus angularis</name>
    <name type="common">Azuki bean</name>
    <name type="synonym">Vigna angularis</name>
    <dbReference type="NCBI Taxonomy" id="3914"/>
    <lineage>
        <taxon>Eukaryota</taxon>
        <taxon>Viridiplantae</taxon>
        <taxon>Streptophyta</taxon>
        <taxon>Embryophyta</taxon>
        <taxon>Tracheophyta</taxon>
        <taxon>Spermatophyta</taxon>
        <taxon>Magnoliopsida</taxon>
        <taxon>eudicotyledons</taxon>
        <taxon>Gunneridae</taxon>
        <taxon>Pentapetalae</taxon>
        <taxon>rosids</taxon>
        <taxon>fabids</taxon>
        <taxon>Fabales</taxon>
        <taxon>Fabaceae</taxon>
        <taxon>Papilionoideae</taxon>
        <taxon>50 kb inversion clade</taxon>
        <taxon>NPAAA clade</taxon>
        <taxon>indigoferoid/millettioid clade</taxon>
        <taxon>Phaseoleae</taxon>
        <taxon>Vigna</taxon>
    </lineage>
</organism>
<feature type="region of interest" description="Disordered" evidence="2">
    <location>
        <begin position="453"/>
        <end position="489"/>
    </location>
</feature>
<evidence type="ECO:0000259" key="3">
    <source>
        <dbReference type="Pfam" id="PF01764"/>
    </source>
</evidence>
<dbReference type="PANTHER" id="PTHR46023">
    <property type="entry name" value="LIPASE CLASS 3 PROTEIN-LIKE"/>
    <property type="match status" value="1"/>
</dbReference>
<gene>
    <name evidence="4" type="ORF">HKW66_Vig0153960</name>
</gene>
<dbReference type="AlphaFoldDB" id="A0A8T0JL91"/>
<dbReference type="GO" id="GO:0006629">
    <property type="term" value="P:lipid metabolic process"/>
    <property type="evidence" value="ECO:0007669"/>
    <property type="project" value="InterPro"/>
</dbReference>
<feature type="compositionally biased region" description="Low complexity" evidence="2">
    <location>
        <begin position="564"/>
        <end position="576"/>
    </location>
</feature>
<dbReference type="Proteomes" id="UP000743370">
    <property type="component" value="Unassembled WGS sequence"/>
</dbReference>
<reference evidence="4 5" key="1">
    <citation type="submission" date="2020-05" db="EMBL/GenBank/DDBJ databases">
        <title>Vigna angularis (adzuki bean) Var. LongXiaoDou No. 4 denovo assembly.</title>
        <authorList>
            <person name="Xiang H."/>
        </authorList>
    </citation>
    <scope>NUCLEOTIDE SEQUENCE [LARGE SCALE GENOMIC DNA]</scope>
    <source>
        <tissue evidence="4">Leaf</tissue>
    </source>
</reference>